<name>A0A1C2FXS0_9GAMM</name>
<organism evidence="1 2">
    <name type="scientific">Acidiferrobacter thiooxydans</name>
    <dbReference type="NCBI Taxonomy" id="163359"/>
    <lineage>
        <taxon>Bacteria</taxon>
        <taxon>Pseudomonadati</taxon>
        <taxon>Pseudomonadota</taxon>
        <taxon>Gammaproteobacteria</taxon>
        <taxon>Acidiferrobacterales</taxon>
        <taxon>Acidiferrobacteraceae</taxon>
        <taxon>Acidiferrobacter</taxon>
    </lineage>
</organism>
<dbReference type="Proteomes" id="UP000253250">
    <property type="component" value="Unassembled WGS sequence"/>
</dbReference>
<accession>A0A1C2FXS0</accession>
<reference evidence="1 2" key="1">
    <citation type="submission" date="2018-02" db="EMBL/GenBank/DDBJ databases">
        <title>Insights into the biology of acidophilic members of the Acidiferrobacteraceae family derived from comparative genomic analyses.</title>
        <authorList>
            <person name="Issotta F."/>
            <person name="Thyssen C."/>
            <person name="Mena C."/>
            <person name="Moya A."/>
            <person name="Bellenberg S."/>
            <person name="Sproer C."/>
            <person name="Covarrubias P.C."/>
            <person name="Sand W."/>
            <person name="Quatrini R."/>
            <person name="Vera M."/>
        </authorList>
    </citation>
    <scope>NUCLEOTIDE SEQUENCE [LARGE SCALE GENOMIC DNA]</scope>
    <source>
        <strain evidence="2">m-1</strain>
    </source>
</reference>
<evidence type="ECO:0000313" key="2">
    <source>
        <dbReference type="Proteomes" id="UP000253250"/>
    </source>
</evidence>
<comment type="caution">
    <text evidence="1">The sequence shown here is derived from an EMBL/GenBank/DDBJ whole genome shotgun (WGS) entry which is preliminary data.</text>
</comment>
<evidence type="ECO:0000313" key="1">
    <source>
        <dbReference type="EMBL" id="RCN59366.1"/>
    </source>
</evidence>
<protein>
    <submittedName>
        <fullName evidence="1">Uncharacterized protein</fullName>
    </submittedName>
</protein>
<dbReference type="AlphaFoldDB" id="A0A1C2FXS0"/>
<dbReference type="RefSeq" id="WP_065972089.1">
    <property type="nucleotide sequence ID" value="NZ_CP080624.1"/>
</dbReference>
<proteinExistence type="predicted"/>
<gene>
    <name evidence="1" type="ORF">C4900_06620</name>
</gene>
<sequence>MDNTHSIRELSQEEIAQVSGGASVGVSVDALGMPIVGVGVSTTGIVTPTLSLVGTAVGGVLGKL</sequence>
<dbReference type="EMBL" id="PSYR01000001">
    <property type="protein sequence ID" value="RCN59366.1"/>
    <property type="molecule type" value="Genomic_DNA"/>
</dbReference>
<keyword evidence="2" id="KW-1185">Reference proteome</keyword>